<gene>
    <name evidence="1" type="ORF">BDR25DRAFT_97333</name>
</gene>
<dbReference type="EMBL" id="MU003538">
    <property type="protein sequence ID" value="KAF2464219.1"/>
    <property type="molecule type" value="Genomic_DNA"/>
</dbReference>
<keyword evidence="2" id="KW-1185">Reference proteome</keyword>
<organism evidence="1 2">
    <name type="scientific">Lindgomyces ingoldianus</name>
    <dbReference type="NCBI Taxonomy" id="673940"/>
    <lineage>
        <taxon>Eukaryota</taxon>
        <taxon>Fungi</taxon>
        <taxon>Dikarya</taxon>
        <taxon>Ascomycota</taxon>
        <taxon>Pezizomycotina</taxon>
        <taxon>Dothideomycetes</taxon>
        <taxon>Pleosporomycetidae</taxon>
        <taxon>Pleosporales</taxon>
        <taxon>Lindgomycetaceae</taxon>
        <taxon>Lindgomyces</taxon>
    </lineage>
</organism>
<evidence type="ECO:0000313" key="1">
    <source>
        <dbReference type="EMBL" id="KAF2464219.1"/>
    </source>
</evidence>
<reference evidence="1" key="1">
    <citation type="journal article" date="2020" name="Stud. Mycol.">
        <title>101 Dothideomycetes genomes: a test case for predicting lifestyles and emergence of pathogens.</title>
        <authorList>
            <person name="Haridas S."/>
            <person name="Albert R."/>
            <person name="Binder M."/>
            <person name="Bloem J."/>
            <person name="Labutti K."/>
            <person name="Salamov A."/>
            <person name="Andreopoulos B."/>
            <person name="Baker S."/>
            <person name="Barry K."/>
            <person name="Bills G."/>
            <person name="Bluhm B."/>
            <person name="Cannon C."/>
            <person name="Castanera R."/>
            <person name="Culley D."/>
            <person name="Daum C."/>
            <person name="Ezra D."/>
            <person name="Gonzalez J."/>
            <person name="Henrissat B."/>
            <person name="Kuo A."/>
            <person name="Liang C."/>
            <person name="Lipzen A."/>
            <person name="Lutzoni F."/>
            <person name="Magnuson J."/>
            <person name="Mondo S."/>
            <person name="Nolan M."/>
            <person name="Ohm R."/>
            <person name="Pangilinan J."/>
            <person name="Park H.-J."/>
            <person name="Ramirez L."/>
            <person name="Alfaro M."/>
            <person name="Sun H."/>
            <person name="Tritt A."/>
            <person name="Yoshinaga Y."/>
            <person name="Zwiers L.-H."/>
            <person name="Turgeon B."/>
            <person name="Goodwin S."/>
            <person name="Spatafora J."/>
            <person name="Crous P."/>
            <person name="Grigoriev I."/>
        </authorList>
    </citation>
    <scope>NUCLEOTIDE SEQUENCE</scope>
    <source>
        <strain evidence="1">ATCC 200398</strain>
    </source>
</reference>
<dbReference type="Proteomes" id="UP000799755">
    <property type="component" value="Unassembled WGS sequence"/>
</dbReference>
<comment type="caution">
    <text evidence="1">The sequence shown here is derived from an EMBL/GenBank/DDBJ whole genome shotgun (WGS) entry which is preliminary data.</text>
</comment>
<sequence>MSHCGAFGLSSGFAVYTFLLFEGSPRPSTSPIESSTVCATLILPPPISMLYQKSKRSVVVQDFTRLSRSQMLQARGESTRLKRTNSIHDQEL</sequence>
<proteinExistence type="predicted"/>
<accession>A0ACB6QB06</accession>
<evidence type="ECO:0000313" key="2">
    <source>
        <dbReference type="Proteomes" id="UP000799755"/>
    </source>
</evidence>
<protein>
    <submittedName>
        <fullName evidence="1">Uncharacterized protein</fullName>
    </submittedName>
</protein>
<name>A0ACB6QB06_9PLEO</name>